<gene>
    <name evidence="7" type="ORF">PEX2_000240</name>
</gene>
<feature type="binding site" evidence="5">
    <location>
        <position position="71"/>
    </location>
    <ligand>
        <name>substrate</name>
    </ligand>
</feature>
<reference evidence="7 8" key="1">
    <citation type="journal article" date="2015" name="Mol. Plant Microbe Interact.">
        <title>Genome, transcriptome, and functional analyses of Penicillium expansum provide new insights into secondary metabolism and pathogenicity.</title>
        <authorList>
            <person name="Ballester A.R."/>
            <person name="Marcet-Houben M."/>
            <person name="Levin E."/>
            <person name="Sela N."/>
            <person name="Selma-Lazaro C."/>
            <person name="Carmona L."/>
            <person name="Wisniewski M."/>
            <person name="Droby S."/>
            <person name="Gonzalez-Candelas L."/>
            <person name="Gabaldon T."/>
        </authorList>
    </citation>
    <scope>NUCLEOTIDE SEQUENCE [LARGE SCALE GENOMIC DNA]</scope>
    <source>
        <strain evidence="7 8">MD-8</strain>
    </source>
</reference>
<dbReference type="Pfam" id="PF02982">
    <property type="entry name" value="Scytalone_dh"/>
    <property type="match status" value="1"/>
</dbReference>
<comment type="similarity">
    <text evidence="1 3">Belongs to the scytalone dehydratase family.</text>
</comment>
<dbReference type="InterPro" id="IPR004235">
    <property type="entry name" value="Scytalone_dehydratase"/>
</dbReference>
<dbReference type="SUPFAM" id="SSF54427">
    <property type="entry name" value="NTF2-like"/>
    <property type="match status" value="1"/>
</dbReference>
<name>A0A0A2JPM2_PENEN</name>
<comment type="caution">
    <text evidence="7">The sequence shown here is derived from an EMBL/GenBank/DDBJ whole genome shotgun (WGS) entry which is preliminary data.</text>
</comment>
<dbReference type="GeneID" id="27672721"/>
<evidence type="ECO:0000256" key="1">
    <source>
        <dbReference type="ARBA" id="ARBA00008584"/>
    </source>
</evidence>
<dbReference type="InterPro" id="IPR032710">
    <property type="entry name" value="NTF2-like_dom_sf"/>
</dbReference>
<dbReference type="HOGENOM" id="CLU_101889_1_0_1"/>
<dbReference type="PIRSF" id="PIRSF024851">
    <property type="entry name" value="SCD1"/>
    <property type="match status" value="1"/>
</dbReference>
<evidence type="ECO:0000256" key="5">
    <source>
        <dbReference type="PIRSR" id="PIRSR024851-51"/>
    </source>
</evidence>
<dbReference type="VEuPathDB" id="FungiDB:PEXP_097170"/>
<evidence type="ECO:0000256" key="3">
    <source>
        <dbReference type="PIRNR" id="PIRNR024851"/>
    </source>
</evidence>
<dbReference type="STRING" id="27334.A0A0A2JPM2"/>
<dbReference type="GO" id="GO:0006582">
    <property type="term" value="P:melanin metabolic process"/>
    <property type="evidence" value="ECO:0007669"/>
    <property type="project" value="InterPro"/>
</dbReference>
<feature type="binding site" evidence="5">
    <location>
        <position position="152"/>
    </location>
    <ligand>
        <name>substrate</name>
    </ligand>
</feature>
<dbReference type="Gene3D" id="3.10.450.50">
    <property type="match status" value="1"/>
</dbReference>
<dbReference type="GO" id="GO:0030411">
    <property type="term" value="F:scytalone dehydratase activity"/>
    <property type="evidence" value="ECO:0007669"/>
    <property type="project" value="InterPro"/>
</dbReference>
<dbReference type="Proteomes" id="UP000030143">
    <property type="component" value="Unassembled WGS sequence"/>
</dbReference>
<keyword evidence="2 3" id="KW-0456">Lyase</keyword>
<feature type="binding site" evidence="5">
    <location>
        <position position="51"/>
    </location>
    <ligand>
        <name>substrate</name>
    </ligand>
</feature>
<evidence type="ECO:0000259" key="6">
    <source>
        <dbReference type="Pfam" id="PF02982"/>
    </source>
</evidence>
<dbReference type="CDD" id="cd00531">
    <property type="entry name" value="NTF2_like"/>
    <property type="match status" value="1"/>
</dbReference>
<dbReference type="AlphaFoldDB" id="A0A0A2JPM2"/>
<accession>A0A0A2JPM2</accession>
<organism evidence="7 8">
    <name type="scientific">Penicillium expansum</name>
    <name type="common">Blue mold rot fungus</name>
    <dbReference type="NCBI Taxonomy" id="27334"/>
    <lineage>
        <taxon>Eukaryota</taxon>
        <taxon>Fungi</taxon>
        <taxon>Dikarya</taxon>
        <taxon>Ascomycota</taxon>
        <taxon>Pezizomycotina</taxon>
        <taxon>Eurotiomycetes</taxon>
        <taxon>Eurotiomycetidae</taxon>
        <taxon>Eurotiales</taxon>
        <taxon>Aspergillaceae</taxon>
        <taxon>Penicillium</taxon>
    </lineage>
</organism>
<feature type="active site" evidence="4">
    <location>
        <position position="131"/>
    </location>
</feature>
<evidence type="ECO:0000313" key="7">
    <source>
        <dbReference type="EMBL" id="KGO57349.1"/>
    </source>
</evidence>
<dbReference type="InterPro" id="IPR049884">
    <property type="entry name" value="Scytalone_dh"/>
</dbReference>
<dbReference type="OrthoDB" id="5281072at2759"/>
<keyword evidence="8" id="KW-1185">Reference proteome</keyword>
<dbReference type="RefSeq" id="XP_016599017.1">
    <property type="nucleotide sequence ID" value="XM_016737302.1"/>
</dbReference>
<sequence>MSPAVVNNTAEPNLDISFQGLFQSTAIHLLVLTSADYLILSKLVFDWADSYDAKDWDRLRSIIAPTLKVDYTEVGLKKWDNMAAEEYMAMITHPGFLGDKKIKTQHLLGQTWWEKISDTEVIGHHQLRAAHQVYETEELKTVKLRGHGHATNEHYYRKVNGVWKFAGLKPTVRWNELRFDEVFKGLD</sequence>
<dbReference type="PhylomeDB" id="A0A0A2JPM2"/>
<proteinExistence type="inferred from homology"/>
<evidence type="ECO:0000256" key="2">
    <source>
        <dbReference type="ARBA" id="ARBA00023239"/>
    </source>
</evidence>
<feature type="active site" evidence="4">
    <location>
        <position position="106"/>
    </location>
</feature>
<evidence type="ECO:0000313" key="8">
    <source>
        <dbReference type="Proteomes" id="UP000030143"/>
    </source>
</evidence>
<evidence type="ECO:0000256" key="4">
    <source>
        <dbReference type="PIRSR" id="PIRSR024851-50"/>
    </source>
</evidence>
<feature type="domain" description="Scytalone dehydratase-like" evidence="6">
    <location>
        <begin position="32"/>
        <end position="184"/>
    </location>
</feature>
<dbReference type="EMBL" id="JQFZ01000147">
    <property type="protein sequence ID" value="KGO57349.1"/>
    <property type="molecule type" value="Genomic_DNA"/>
</dbReference>
<protein>
    <submittedName>
        <fullName evidence="7">Scytalone dehydratase</fullName>
    </submittedName>
</protein>